<keyword evidence="4 6" id="KW-1133">Transmembrane helix</keyword>
<keyword evidence="5 6" id="KW-0472">Membrane</keyword>
<organism evidence="7">
    <name type="scientific">Eogystia hippophaecolus</name>
    <name type="common">Moth</name>
    <name type="synonym">Holcocerus hippophaecolus</name>
    <dbReference type="NCBI Taxonomy" id="1206364"/>
    <lineage>
        <taxon>Eukaryota</taxon>
        <taxon>Metazoa</taxon>
        <taxon>Ecdysozoa</taxon>
        <taxon>Arthropoda</taxon>
        <taxon>Hexapoda</taxon>
        <taxon>Insecta</taxon>
        <taxon>Pterygota</taxon>
        <taxon>Neoptera</taxon>
        <taxon>Endopterygota</taxon>
        <taxon>Lepidoptera</taxon>
        <taxon>Glossata</taxon>
        <taxon>Ditrysia</taxon>
        <taxon>Cossoidea</taxon>
        <taxon>Cossidae</taxon>
        <taxon>Cossinae</taxon>
        <taxon>Eogystia</taxon>
    </lineage>
</organism>
<feature type="transmembrane region" description="Helical" evidence="6">
    <location>
        <begin position="137"/>
        <end position="160"/>
    </location>
</feature>
<comment type="similarity">
    <text evidence="6">Belongs to the insect chemoreceptor superfamily. Gustatory receptor (GR) family.</text>
</comment>
<keyword evidence="3 6" id="KW-0812">Transmembrane</keyword>
<feature type="transmembrane region" description="Helical" evidence="6">
    <location>
        <begin position="228"/>
        <end position="251"/>
    </location>
</feature>
<feature type="transmembrane region" description="Helical" evidence="6">
    <location>
        <begin position="335"/>
        <end position="355"/>
    </location>
</feature>
<comment type="subcellular location">
    <subcellularLocation>
        <location evidence="1 6">Cell membrane</location>
        <topology evidence="1 6">Multi-pass membrane protein</topology>
    </subcellularLocation>
</comment>
<dbReference type="GO" id="GO:0005886">
    <property type="term" value="C:plasma membrane"/>
    <property type="evidence" value="ECO:0007669"/>
    <property type="project" value="UniProtKB-SubCell"/>
</dbReference>
<feature type="transmembrane region" description="Helical" evidence="6">
    <location>
        <begin position="80"/>
        <end position="99"/>
    </location>
</feature>
<feature type="transmembrane region" description="Helical" evidence="6">
    <location>
        <begin position="166"/>
        <end position="187"/>
    </location>
</feature>
<comment type="function">
    <text evidence="6">Gustatory receptor which mediates acceptance or avoidance behavior, depending on its substrates.</text>
</comment>
<protein>
    <recommendedName>
        <fullName evidence="6">Gustatory receptor</fullName>
    </recommendedName>
</protein>
<feature type="transmembrane region" description="Helical" evidence="6">
    <location>
        <begin position="266"/>
        <end position="286"/>
    </location>
</feature>
<evidence type="ECO:0000256" key="2">
    <source>
        <dbReference type="ARBA" id="ARBA00022475"/>
    </source>
</evidence>
<reference evidence="7" key="1">
    <citation type="journal article" date="2016" name="BMC Genomics">
        <title>Antennal transcriptome analysis and expression profiles of odorant binding proteins in Eogystia hippophaecolus (Lepidoptera: Cossidae).</title>
        <authorList>
            <person name="Hu P."/>
            <person name="Tao J."/>
            <person name="Cui M."/>
            <person name="Gao C."/>
            <person name="Lu P."/>
            <person name="Luo Y."/>
        </authorList>
    </citation>
    <scope>NUCLEOTIDE SEQUENCE</scope>
</reference>
<evidence type="ECO:0000256" key="3">
    <source>
        <dbReference type="ARBA" id="ARBA00022692"/>
    </source>
</evidence>
<dbReference type="EMBL" id="KX656014">
    <property type="protein sequence ID" value="AOG12963.1"/>
    <property type="molecule type" value="mRNA"/>
</dbReference>
<evidence type="ECO:0000256" key="1">
    <source>
        <dbReference type="ARBA" id="ARBA00004651"/>
    </source>
</evidence>
<name>A0A1B3P5S7_EOGHI</name>
<comment type="caution">
    <text evidence="6">Lacks conserved residue(s) required for the propagation of feature annotation.</text>
</comment>
<feature type="transmembrane region" description="Helical" evidence="6">
    <location>
        <begin position="54"/>
        <end position="74"/>
    </location>
</feature>
<accession>A0A1B3P5S7</accession>
<keyword evidence="6 7" id="KW-0675">Receptor</keyword>
<keyword evidence="6" id="KW-0807">Transducer</keyword>
<evidence type="ECO:0000313" key="7">
    <source>
        <dbReference type="EMBL" id="AOG12963.1"/>
    </source>
</evidence>
<evidence type="ECO:0000256" key="6">
    <source>
        <dbReference type="RuleBase" id="RU363108"/>
    </source>
</evidence>
<evidence type="ECO:0000256" key="5">
    <source>
        <dbReference type="ARBA" id="ARBA00023136"/>
    </source>
</evidence>
<feature type="transmembrane region" description="Helical" evidence="6">
    <location>
        <begin position="20"/>
        <end position="42"/>
    </location>
</feature>
<dbReference type="GO" id="GO:0050909">
    <property type="term" value="P:sensory perception of taste"/>
    <property type="evidence" value="ECO:0007669"/>
    <property type="project" value="InterPro"/>
</dbReference>
<dbReference type="Pfam" id="PF08395">
    <property type="entry name" value="7tm_7"/>
    <property type="match status" value="1"/>
</dbReference>
<dbReference type="GO" id="GO:0007165">
    <property type="term" value="P:signal transduction"/>
    <property type="evidence" value="ECO:0007669"/>
    <property type="project" value="UniProtKB-KW"/>
</dbReference>
<dbReference type="InterPro" id="IPR013604">
    <property type="entry name" value="7TM_chemorcpt"/>
</dbReference>
<sequence>MYNPSGLTELNNQHLRSKCKISTALIVYFVVADICFGLNFGFTKLLNKTLRSIVRVLSWISSLAMVVIVSAPLTSFNKQAAYLSLFTFQYILSLLILLLSKYTVCDFLVDIIEVNKLVDFDKFHVGVKIMAYSLTTFVVKLTVLSVFCGYVLQFCVHSIFPDYITYIPLLALDVVSVVHTLVFYYIYCHVKFLKDALKNREIDLDEVKQIYKETGDCFDRIKPSFDKLFIMGVILGIPKLMGVIWELLLYIKENASWVTYMSHNVFALHFVIQMCAPAVVAEMVLAETDSIKLILSNRLLLSGDVKENRKVNSLLGYMETRPLHYKVWRIVHVDLHLPVSLLSICTTYLIVIIQFTHLYN</sequence>
<evidence type="ECO:0000256" key="4">
    <source>
        <dbReference type="ARBA" id="ARBA00022989"/>
    </source>
</evidence>
<proteinExistence type="evidence at transcript level"/>
<keyword evidence="2 6" id="KW-1003">Cell membrane</keyword>
<dbReference type="AlphaFoldDB" id="A0A1B3P5S7"/>